<dbReference type="AlphaFoldDB" id="A0AAV7IKE9"/>
<accession>A0AAV7IKE9</accession>
<protein>
    <submittedName>
        <fullName evidence="2">Uncharacterized protein</fullName>
    </submittedName>
</protein>
<evidence type="ECO:0000256" key="1">
    <source>
        <dbReference type="SAM" id="MobiDB-lite"/>
    </source>
</evidence>
<evidence type="ECO:0000313" key="3">
    <source>
        <dbReference type="Proteomes" id="UP000826195"/>
    </source>
</evidence>
<evidence type="ECO:0000313" key="2">
    <source>
        <dbReference type="EMBL" id="KAH0552734.1"/>
    </source>
</evidence>
<keyword evidence="3" id="KW-1185">Reference proteome</keyword>
<feature type="region of interest" description="Disordered" evidence="1">
    <location>
        <begin position="21"/>
        <end position="44"/>
    </location>
</feature>
<name>A0AAV7IKE9_COTGL</name>
<proteinExistence type="predicted"/>
<dbReference type="EMBL" id="JAHXZJ010001492">
    <property type="protein sequence ID" value="KAH0552734.1"/>
    <property type="molecule type" value="Genomic_DNA"/>
</dbReference>
<sequence length="140" mass="15170">MGYGTLPGLLITDTTEAAQKWNLSSSPHRRRRSGDDSIGPDEHPIFPNGYAAILNKSPPPAPPAFLRRIGVKELTGVGKSRERPLRTFESRVEFPFRVCLSDGGAFRNSSGDPGGNNVPDSTSMVWGSILFCALLLGQKM</sequence>
<comment type="caution">
    <text evidence="2">The sequence shown here is derived from an EMBL/GenBank/DDBJ whole genome shotgun (WGS) entry which is preliminary data.</text>
</comment>
<dbReference type="Proteomes" id="UP000826195">
    <property type="component" value="Unassembled WGS sequence"/>
</dbReference>
<reference evidence="2 3" key="1">
    <citation type="journal article" date="2021" name="J. Hered.">
        <title>A chromosome-level genome assembly of the parasitoid wasp, Cotesia glomerata (Hymenoptera: Braconidae).</title>
        <authorList>
            <person name="Pinto B.J."/>
            <person name="Weis J.J."/>
            <person name="Gamble T."/>
            <person name="Ode P.J."/>
            <person name="Paul R."/>
            <person name="Zaspel J.M."/>
        </authorList>
    </citation>
    <scope>NUCLEOTIDE SEQUENCE [LARGE SCALE GENOMIC DNA]</scope>
    <source>
        <strain evidence="2">CgM1</strain>
    </source>
</reference>
<gene>
    <name evidence="2" type="ORF">KQX54_014589</name>
</gene>
<organism evidence="2 3">
    <name type="scientific">Cotesia glomerata</name>
    <name type="common">Lepidopteran parasitic wasp</name>
    <name type="synonym">Apanteles glomeratus</name>
    <dbReference type="NCBI Taxonomy" id="32391"/>
    <lineage>
        <taxon>Eukaryota</taxon>
        <taxon>Metazoa</taxon>
        <taxon>Ecdysozoa</taxon>
        <taxon>Arthropoda</taxon>
        <taxon>Hexapoda</taxon>
        <taxon>Insecta</taxon>
        <taxon>Pterygota</taxon>
        <taxon>Neoptera</taxon>
        <taxon>Endopterygota</taxon>
        <taxon>Hymenoptera</taxon>
        <taxon>Apocrita</taxon>
        <taxon>Ichneumonoidea</taxon>
        <taxon>Braconidae</taxon>
        <taxon>Microgastrinae</taxon>
        <taxon>Cotesia</taxon>
    </lineage>
</organism>